<dbReference type="CDD" id="cd15489">
    <property type="entry name" value="PHD_SF"/>
    <property type="match status" value="1"/>
</dbReference>
<protein>
    <submittedName>
        <fullName evidence="3">DUF2628 domain-containing protein</fullName>
    </submittedName>
</protein>
<dbReference type="Proteomes" id="UP001199424">
    <property type="component" value="Unassembled WGS sequence"/>
</dbReference>
<feature type="region of interest" description="Disordered" evidence="1">
    <location>
        <begin position="102"/>
        <end position="137"/>
    </location>
</feature>
<dbReference type="InterPro" id="IPR039522">
    <property type="entry name" value="RING_finger_1_prok"/>
</dbReference>
<sequence>MDYKGIKCPVCDKPFTENDDIVVCPVCGAPYHRGCYKEKGVCIFTDLHESGKTWAPPVPPDAPNTASELKDKECPNCGTLNAHSALFCNICGTSLTGAPDEHRNTGYNTQQNPNNANNPNGYNNYNNPYGSYPPPQNNANYQSRGFGGVPFAFDPMGGANPAEFVADNVTYGDVSKVVQQNTAYYLSVFRNIKSFGRSKFNFSAFLFSGGWLLYRKQYKAGIITTTIMFLLYIANLMLSCFVVNPITTHVIDNAGVSSSDLSYVQLANLLSQYLMDNPSQYLLFCLPLLCSALMLGIMIFVGVRANRMYLNHCVHTVQEIKSVSNTETDLSAEYTARGGVNVVVTFCLLACYMILRWIPLFLT</sequence>
<reference evidence="3" key="1">
    <citation type="submission" date="2021-10" db="EMBL/GenBank/DDBJ databases">
        <title>Anaerobic single-cell dispensing facilitates the cultivation of human gut bacteria.</title>
        <authorList>
            <person name="Afrizal A."/>
        </authorList>
    </citation>
    <scope>NUCLEOTIDE SEQUENCE</scope>
    <source>
        <strain evidence="3">CLA-AA-H250</strain>
    </source>
</reference>
<feature type="compositionally biased region" description="Low complexity" evidence="1">
    <location>
        <begin position="106"/>
        <end position="130"/>
    </location>
</feature>
<dbReference type="InterPro" id="IPR011011">
    <property type="entry name" value="Znf_FYVE_PHD"/>
</dbReference>
<keyword evidence="2" id="KW-1133">Transmembrane helix</keyword>
<comment type="caution">
    <text evidence="3">The sequence shown here is derived from an EMBL/GenBank/DDBJ whole genome shotgun (WGS) entry which is preliminary data.</text>
</comment>
<dbReference type="InterPro" id="IPR024399">
    <property type="entry name" value="DUF2628"/>
</dbReference>
<dbReference type="EMBL" id="JAJEQC010000001">
    <property type="protein sequence ID" value="MCC2135865.1"/>
    <property type="molecule type" value="Genomic_DNA"/>
</dbReference>
<gene>
    <name evidence="3" type="ORF">LKD31_02400</name>
</gene>
<evidence type="ECO:0000313" key="4">
    <source>
        <dbReference type="Proteomes" id="UP001199424"/>
    </source>
</evidence>
<feature type="transmembrane region" description="Helical" evidence="2">
    <location>
        <begin position="281"/>
        <end position="303"/>
    </location>
</feature>
<accession>A0AAE3AJE1</accession>
<evidence type="ECO:0000256" key="2">
    <source>
        <dbReference type="SAM" id="Phobius"/>
    </source>
</evidence>
<feature type="transmembrane region" description="Helical" evidence="2">
    <location>
        <begin position="340"/>
        <end position="358"/>
    </location>
</feature>
<dbReference type="Pfam" id="PF14446">
    <property type="entry name" value="Prok-RING_1"/>
    <property type="match status" value="1"/>
</dbReference>
<keyword evidence="4" id="KW-1185">Reference proteome</keyword>
<evidence type="ECO:0000256" key="1">
    <source>
        <dbReference type="SAM" id="MobiDB-lite"/>
    </source>
</evidence>
<feature type="transmembrane region" description="Helical" evidence="2">
    <location>
        <begin position="226"/>
        <end position="246"/>
    </location>
</feature>
<dbReference type="SUPFAM" id="SSF57903">
    <property type="entry name" value="FYVE/PHD zinc finger"/>
    <property type="match status" value="1"/>
</dbReference>
<keyword evidence="2" id="KW-0472">Membrane</keyword>
<proteinExistence type="predicted"/>
<name>A0AAE3AJE1_9FIRM</name>
<dbReference type="AlphaFoldDB" id="A0AAE3AJE1"/>
<keyword evidence="2" id="KW-0812">Transmembrane</keyword>
<organism evidence="3 4">
    <name type="scientific">Hominenteromicrobium mulieris</name>
    <dbReference type="NCBI Taxonomy" id="2885357"/>
    <lineage>
        <taxon>Bacteria</taxon>
        <taxon>Bacillati</taxon>
        <taxon>Bacillota</taxon>
        <taxon>Clostridia</taxon>
        <taxon>Eubacteriales</taxon>
        <taxon>Oscillospiraceae</taxon>
        <taxon>Hominenteromicrobium</taxon>
    </lineage>
</organism>
<dbReference type="RefSeq" id="WP_308448460.1">
    <property type="nucleotide sequence ID" value="NZ_JAJEQC010000001.1"/>
</dbReference>
<dbReference type="Pfam" id="PF10947">
    <property type="entry name" value="DUF2628"/>
    <property type="match status" value="1"/>
</dbReference>
<evidence type="ECO:0000313" key="3">
    <source>
        <dbReference type="EMBL" id="MCC2135865.1"/>
    </source>
</evidence>